<evidence type="ECO:0000256" key="6">
    <source>
        <dbReference type="SAM" id="Phobius"/>
    </source>
</evidence>
<evidence type="ECO:0000313" key="7">
    <source>
        <dbReference type="PIR" id="A88209"/>
    </source>
</evidence>
<feature type="transmembrane region" description="Helical" evidence="6">
    <location>
        <begin position="14"/>
        <end position="33"/>
    </location>
</feature>
<evidence type="ECO:0000256" key="3">
    <source>
        <dbReference type="ARBA" id="ARBA00022692"/>
    </source>
</evidence>
<evidence type="ECO:0000256" key="5">
    <source>
        <dbReference type="ARBA" id="ARBA00023136"/>
    </source>
</evidence>
<keyword evidence="3 6" id="KW-0812">Transmembrane</keyword>
<dbReference type="Pfam" id="PF10317">
    <property type="entry name" value="7TM_GPCR_Srd"/>
    <property type="match status" value="1"/>
</dbReference>
<organism evidence="7">
    <name type="scientific">Caenorhabditis elegans</name>
    <dbReference type="NCBI Taxonomy" id="6239"/>
    <lineage>
        <taxon>Eukaryota</taxon>
        <taxon>Metazoa</taxon>
        <taxon>Ecdysozoa</taxon>
        <taxon>Nematoda</taxon>
        <taxon>Chromadorea</taxon>
        <taxon>Rhabditida</taxon>
        <taxon>Rhabditina</taxon>
        <taxon>Rhabditomorpha</taxon>
        <taxon>Rhabditoidea</taxon>
        <taxon>Rhabditidae</taxon>
        <taxon>Peloderinae</taxon>
        <taxon>Caenorhabditis</taxon>
    </lineage>
</organism>
<feature type="transmembrane region" description="Helical" evidence="6">
    <location>
        <begin position="45"/>
        <end position="65"/>
    </location>
</feature>
<dbReference type="InterPro" id="IPR050920">
    <property type="entry name" value="Nematode_rcpt-like_delta"/>
</dbReference>
<protein>
    <submittedName>
        <fullName evidence="7">Protein K02A2.4</fullName>
    </submittedName>
</protein>
<evidence type="ECO:0000256" key="1">
    <source>
        <dbReference type="ARBA" id="ARBA00004141"/>
    </source>
</evidence>
<name>Q7M3K7_CAEEL</name>
<proteinExistence type="inferred from homology"/>
<dbReference type="PIR" id="A88209">
    <property type="entry name" value="A88209"/>
</dbReference>
<reference evidence="7" key="1">
    <citation type="journal article" date="1998" name="Science">
        <title>Genome sequence of the nematode C. elegans: a platform for investigating biology.</title>
        <authorList>
            <consortium name="The C. elegans sequencing consortium"/>
            <person name="Sulson J.E."/>
            <person name="Waterston R."/>
        </authorList>
    </citation>
    <scope>NUCLEOTIDE SEQUENCE</scope>
</reference>
<comment type="similarity">
    <text evidence="2">Belongs to the nematode receptor-like protein srd family.</text>
</comment>
<sequence>MADDSNRFVLYFDVYYYSYFIIGVFAQSVLLYLIKNKSPPRLYSFCYFLINTWIVQFAVLLMTFFTQSRCLPNSTTYTVLPRGPCKYFGPTACFAGYHISLAVSMAVALSFANTVLFRYLPIRFHGFNKNLFFDDDNCMLHSSNISCDCTFSGHLGFSKSTYLHLPRTSDVRFFNIRTISLVFRISNQFHFSLRLL</sequence>
<dbReference type="PANTHER" id="PTHR22945">
    <property type="entry name" value="SERPENTINE RECEPTOR, CLASS D DELTA"/>
    <property type="match status" value="1"/>
</dbReference>
<comment type="subcellular location">
    <subcellularLocation>
        <location evidence="1">Membrane</location>
        <topology evidence="1">Multi-pass membrane protein</topology>
    </subcellularLocation>
</comment>
<accession>Q7M3K7</accession>
<dbReference type="InterPro" id="IPR019421">
    <property type="entry name" value="7TM_GPCR_serpentine_rcpt_Srd"/>
</dbReference>
<dbReference type="PANTHER" id="PTHR22945:SF40">
    <property type="entry name" value="SERPENTINE RECEPTOR, CLASS D (DELTA)-RELATED"/>
    <property type="match status" value="1"/>
</dbReference>
<dbReference type="AlphaFoldDB" id="Q7M3K7"/>
<feature type="transmembrane region" description="Helical" evidence="6">
    <location>
        <begin position="97"/>
        <end position="120"/>
    </location>
</feature>
<evidence type="ECO:0000256" key="2">
    <source>
        <dbReference type="ARBA" id="ARBA00009166"/>
    </source>
</evidence>
<keyword evidence="5 6" id="KW-0472">Membrane</keyword>
<dbReference type="GO" id="GO:0016020">
    <property type="term" value="C:membrane"/>
    <property type="evidence" value="ECO:0007669"/>
    <property type="project" value="UniProtKB-SubCell"/>
</dbReference>
<evidence type="ECO:0000256" key="4">
    <source>
        <dbReference type="ARBA" id="ARBA00022989"/>
    </source>
</evidence>
<keyword evidence="4 6" id="KW-1133">Transmembrane helix</keyword>